<evidence type="ECO:0000313" key="3">
    <source>
        <dbReference type="EMBL" id="MBD3107298.1"/>
    </source>
</evidence>
<comment type="similarity">
    <text evidence="1">Belongs to the short-chain dehydrogenases/reductases (SDR) family.</text>
</comment>
<dbReference type="NCBIfam" id="NF005559">
    <property type="entry name" value="PRK07231.1"/>
    <property type="match status" value="1"/>
</dbReference>
<dbReference type="EMBL" id="JACXSI010000005">
    <property type="protein sequence ID" value="MBD3107298.1"/>
    <property type="molecule type" value="Genomic_DNA"/>
</dbReference>
<gene>
    <name evidence="3" type="ORF">IEO70_02885</name>
</gene>
<evidence type="ECO:0000256" key="2">
    <source>
        <dbReference type="ARBA" id="ARBA00023002"/>
    </source>
</evidence>
<dbReference type="PANTHER" id="PTHR24321:SF11">
    <property type="entry name" value="BLR0893 PROTEIN"/>
    <property type="match status" value="1"/>
</dbReference>
<dbReference type="PRINTS" id="PR00080">
    <property type="entry name" value="SDRFAMILY"/>
</dbReference>
<sequence length="259" mass="27633">MVQIDYKGKVALVTGGGSGIGRAICIQFARAGADVACVDIDEHMGEETVSLIKKEGGNGFFIQADVSNASDTENYVKETIARYKRIDVFSNNAGWEGAIIPTIEYPEDVFNKVMDINVKGVFLGLKYVLPEMIRQKSGSVINTASAAGLVGAPGFIAYTASKHAVIGMTKTAALEVARDGIRVNAICPGAVHTRMMRSIEKKASPSNPETFLSSRENAIPDGRYAEVEEIAHKVLFLGSDFASHMTGHYLAIDGGALAT</sequence>
<proteinExistence type="inferred from homology"/>
<accession>A0A927CSY5</accession>
<dbReference type="FunFam" id="3.40.50.720:FF:000084">
    <property type="entry name" value="Short-chain dehydrogenase reductase"/>
    <property type="match status" value="1"/>
</dbReference>
<name>A0A927CSY5_9BACI</name>
<evidence type="ECO:0000313" key="4">
    <source>
        <dbReference type="Proteomes" id="UP000602076"/>
    </source>
</evidence>
<evidence type="ECO:0000256" key="1">
    <source>
        <dbReference type="ARBA" id="ARBA00006484"/>
    </source>
</evidence>
<keyword evidence="2 3" id="KW-0560">Oxidoreductase</keyword>
<dbReference type="InterPro" id="IPR036291">
    <property type="entry name" value="NAD(P)-bd_dom_sf"/>
</dbReference>
<dbReference type="PANTHER" id="PTHR24321">
    <property type="entry name" value="DEHYDROGENASES, SHORT CHAIN"/>
    <property type="match status" value="1"/>
</dbReference>
<dbReference type="Proteomes" id="UP000602076">
    <property type="component" value="Unassembled WGS sequence"/>
</dbReference>
<dbReference type="PRINTS" id="PR00081">
    <property type="entry name" value="GDHRDH"/>
</dbReference>
<dbReference type="Pfam" id="PF13561">
    <property type="entry name" value="adh_short_C2"/>
    <property type="match status" value="1"/>
</dbReference>
<dbReference type="InterPro" id="IPR020904">
    <property type="entry name" value="Sc_DH/Rdtase_CS"/>
</dbReference>
<dbReference type="InterPro" id="IPR002347">
    <property type="entry name" value="SDR_fam"/>
</dbReference>
<dbReference type="GO" id="GO:0008206">
    <property type="term" value="P:bile acid metabolic process"/>
    <property type="evidence" value="ECO:0007669"/>
    <property type="project" value="UniProtKB-ARBA"/>
</dbReference>
<comment type="caution">
    <text evidence="3">The sequence shown here is derived from an EMBL/GenBank/DDBJ whole genome shotgun (WGS) entry which is preliminary data.</text>
</comment>
<protein>
    <submittedName>
        <fullName evidence="3">Glucose 1-dehydrogenase</fullName>
        <ecNumber evidence="3">1.1.1.47</ecNumber>
    </submittedName>
</protein>
<reference evidence="3" key="1">
    <citation type="submission" date="2020-09" db="EMBL/GenBank/DDBJ databases">
        <title>Bacillus faecalis sp. nov., a moderately halophilic bacterium isolated from cow faeces.</title>
        <authorList>
            <person name="Jiang L."/>
            <person name="Lee J."/>
        </authorList>
    </citation>
    <scope>NUCLEOTIDE SEQUENCE</scope>
    <source>
        <strain evidence="3">AGMB 02131</strain>
    </source>
</reference>
<dbReference type="AlphaFoldDB" id="A0A927CSY5"/>
<organism evidence="3 4">
    <name type="scientific">Peribacillus faecalis</name>
    <dbReference type="NCBI Taxonomy" id="2772559"/>
    <lineage>
        <taxon>Bacteria</taxon>
        <taxon>Bacillati</taxon>
        <taxon>Bacillota</taxon>
        <taxon>Bacilli</taxon>
        <taxon>Bacillales</taxon>
        <taxon>Bacillaceae</taxon>
        <taxon>Peribacillus</taxon>
    </lineage>
</organism>
<dbReference type="CDD" id="cd05233">
    <property type="entry name" value="SDR_c"/>
    <property type="match status" value="1"/>
</dbReference>
<dbReference type="SUPFAM" id="SSF51735">
    <property type="entry name" value="NAD(P)-binding Rossmann-fold domains"/>
    <property type="match status" value="1"/>
</dbReference>
<dbReference type="Gene3D" id="3.40.50.720">
    <property type="entry name" value="NAD(P)-binding Rossmann-like Domain"/>
    <property type="match status" value="1"/>
</dbReference>
<dbReference type="EC" id="1.1.1.47" evidence="3"/>
<dbReference type="PROSITE" id="PS00061">
    <property type="entry name" value="ADH_SHORT"/>
    <property type="match status" value="1"/>
</dbReference>
<keyword evidence="4" id="KW-1185">Reference proteome</keyword>
<dbReference type="GO" id="GO:0047936">
    <property type="term" value="F:glucose 1-dehydrogenase [NAD(P)+] activity"/>
    <property type="evidence" value="ECO:0007669"/>
    <property type="project" value="UniProtKB-EC"/>
</dbReference>